<dbReference type="RefSeq" id="WP_181868539.1">
    <property type="nucleotide sequence ID" value="NZ_JACEQY010000105.1"/>
</dbReference>
<keyword evidence="2" id="KW-1185">Reference proteome</keyword>
<dbReference type="EMBL" id="JACEQY010000105">
    <property type="protein sequence ID" value="MBA4867222.1"/>
    <property type="molecule type" value="Genomic_DNA"/>
</dbReference>
<proteinExistence type="predicted"/>
<reference evidence="1 2" key="1">
    <citation type="submission" date="2020-07" db="EMBL/GenBank/DDBJ databases">
        <title>Streptomyces isolated from Indian soil.</title>
        <authorList>
            <person name="Mandal S."/>
            <person name="Maiti P.K."/>
        </authorList>
    </citation>
    <scope>NUCLEOTIDE SEQUENCE [LARGE SCALE GENOMIC DNA]</scope>
    <source>
        <strain evidence="1 2">PSKA54</strain>
    </source>
</reference>
<protein>
    <submittedName>
        <fullName evidence="1">Uncharacterized protein</fullName>
    </submittedName>
</protein>
<dbReference type="Proteomes" id="UP000586976">
    <property type="component" value="Unassembled WGS sequence"/>
</dbReference>
<name>A0A7W2D9F8_9ACTN</name>
<sequence>MTIKNLDPINSHDYYADITWGTDTDRYGQLDGWTVGTAEPLATVTTQARLICAPNTPSGALAPHTRDRWTAFRFRGILPMWKSFWRRTSVAFGTACILAGGSTLATGSASAQAASQAQQGSDFLGSKAHKPSAPEVLDWENRSYSLTCDDIVDKPVKVAVHNGKGRAKGGGIGGYDRWEVEVQRTAQGSLPRLGNVTAVLFYCSPQPSNFFLQELRVYRTDDGSEIGRTPTFDVPELSPKYQPESLMIKDGRLAADVKFYGPEDSHAEGPSILRHVTWTWEGGRFVTHGADAGTEHRGR</sequence>
<gene>
    <name evidence="1" type="ORF">H1V43_39310</name>
</gene>
<comment type="caution">
    <text evidence="1">The sequence shown here is derived from an EMBL/GenBank/DDBJ whole genome shotgun (WGS) entry which is preliminary data.</text>
</comment>
<dbReference type="AlphaFoldDB" id="A0A7W2D9F8"/>
<evidence type="ECO:0000313" key="1">
    <source>
        <dbReference type="EMBL" id="MBA4867222.1"/>
    </source>
</evidence>
<accession>A0A7W2D9F8</accession>
<evidence type="ECO:0000313" key="2">
    <source>
        <dbReference type="Proteomes" id="UP000586976"/>
    </source>
</evidence>
<organism evidence="1 2">
    <name type="scientific">Streptomyces himalayensis subsp. aureolus</name>
    <dbReference type="NCBI Taxonomy" id="2758039"/>
    <lineage>
        <taxon>Bacteria</taxon>
        <taxon>Bacillati</taxon>
        <taxon>Actinomycetota</taxon>
        <taxon>Actinomycetes</taxon>
        <taxon>Kitasatosporales</taxon>
        <taxon>Streptomycetaceae</taxon>
        <taxon>Streptomyces</taxon>
        <taxon>Streptomyces himalayensis</taxon>
    </lineage>
</organism>